<evidence type="ECO:0000313" key="1">
    <source>
        <dbReference type="EMBL" id="MBW63283.1"/>
    </source>
</evidence>
<dbReference type="EMBL" id="GGFJ01014142">
    <property type="protein sequence ID" value="MBW63283.1"/>
    <property type="molecule type" value="Transcribed_RNA"/>
</dbReference>
<sequence>MSWWPAFATSRVVADWMRLWSPLFGNASGTTWPSVCKHCMNSHMASVGASPSRCSAWMAIWVCCSIYSNVRSVC</sequence>
<protein>
    <submittedName>
        <fullName evidence="1">Putative secreted protein</fullName>
    </submittedName>
</protein>
<proteinExistence type="predicted"/>
<name>A0A2M4CD85_9DIPT</name>
<accession>A0A2M4CD85</accession>
<dbReference type="AlphaFoldDB" id="A0A2M4CD85"/>
<organism evidence="1">
    <name type="scientific">Anopheles marajoara</name>
    <dbReference type="NCBI Taxonomy" id="58244"/>
    <lineage>
        <taxon>Eukaryota</taxon>
        <taxon>Metazoa</taxon>
        <taxon>Ecdysozoa</taxon>
        <taxon>Arthropoda</taxon>
        <taxon>Hexapoda</taxon>
        <taxon>Insecta</taxon>
        <taxon>Pterygota</taxon>
        <taxon>Neoptera</taxon>
        <taxon>Endopterygota</taxon>
        <taxon>Diptera</taxon>
        <taxon>Nematocera</taxon>
        <taxon>Culicoidea</taxon>
        <taxon>Culicidae</taxon>
        <taxon>Anophelinae</taxon>
        <taxon>Anopheles</taxon>
    </lineage>
</organism>
<reference evidence="1" key="1">
    <citation type="submission" date="2018-01" db="EMBL/GenBank/DDBJ databases">
        <title>An insight into the sialome of Amazonian anophelines.</title>
        <authorList>
            <person name="Ribeiro J.M."/>
            <person name="Scarpassa V."/>
            <person name="Calvo E."/>
        </authorList>
    </citation>
    <scope>NUCLEOTIDE SEQUENCE</scope>
    <source>
        <tissue evidence="1">Salivary glands</tissue>
    </source>
</reference>